<dbReference type="RefSeq" id="WP_281682313.1">
    <property type="nucleotide sequence ID" value="NZ_JADPAO010000001.1"/>
</dbReference>
<comment type="caution">
    <text evidence="2">The sequence shown here is derived from an EMBL/GenBank/DDBJ whole genome shotgun (WGS) entry which is preliminary data.</text>
</comment>
<evidence type="ECO:0000313" key="2">
    <source>
        <dbReference type="EMBL" id="MDB8016476.1"/>
    </source>
</evidence>
<evidence type="ECO:0000259" key="1">
    <source>
        <dbReference type="Pfam" id="PF03235"/>
    </source>
</evidence>
<protein>
    <submittedName>
        <fullName evidence="2">DUF262 domain-containing protein</fullName>
    </submittedName>
</protein>
<dbReference type="PANTHER" id="PTHR39639:SF1">
    <property type="entry name" value="DUF262 DOMAIN-CONTAINING PROTEIN"/>
    <property type="match status" value="1"/>
</dbReference>
<dbReference type="Pfam" id="PF03235">
    <property type="entry name" value="GmrSD_N"/>
    <property type="match status" value="1"/>
</dbReference>
<accession>A0AAP3PZN9</accession>
<dbReference type="InterPro" id="IPR004919">
    <property type="entry name" value="GmrSD_N"/>
</dbReference>
<dbReference type="EMBL" id="JAQLYE010000001">
    <property type="protein sequence ID" value="MDB8016476.1"/>
    <property type="molecule type" value="Genomic_DNA"/>
</dbReference>
<dbReference type="Proteomes" id="UP001212823">
    <property type="component" value="Unassembled WGS sequence"/>
</dbReference>
<sequence>MADIQQYWNKFKQIEEEYIGIEDGIDNFEENELPYNVNDIRVEQKMITIFQVEYWISNGVLDLQPEYQRNLVWDNQRKSLLIESLLLKIPIPAFYLDEKKDGTKSVIDGLQRLSAIHSFLNDEFELRKLEYLSSCDGKKFSQLDNKYKSYVLDTTLSVNILGTVCPDMVKFDVFRRVNTGGLPLNPQEIRNTLATSEVRNLLKNMSSCDEFMKATLGGVNDVRMGAQELCLRYIVINSYYNWEKHDFNQYYGLTKSMDKMVLLLNTYKKSELESILNEFRVIMLQAHMILQGYSFCKIGQKRINTALFTSWAVVLYNMNYFNNEIQMKAEKIRKLYVAAIDEDGELYKVITSSTGSKKNIIKAIEIIRGLFNKI</sequence>
<organism evidence="2 3">
    <name type="scientific">Agathobacter rectalis</name>
    <dbReference type="NCBI Taxonomy" id="39491"/>
    <lineage>
        <taxon>Bacteria</taxon>
        <taxon>Bacillati</taxon>
        <taxon>Bacillota</taxon>
        <taxon>Clostridia</taxon>
        <taxon>Lachnospirales</taxon>
        <taxon>Lachnospiraceae</taxon>
        <taxon>Agathobacter</taxon>
    </lineage>
</organism>
<proteinExistence type="predicted"/>
<name>A0AAP3PZN9_9FIRM</name>
<feature type="domain" description="GmrSD restriction endonucleases N-terminal" evidence="1">
    <location>
        <begin position="63"/>
        <end position="192"/>
    </location>
</feature>
<gene>
    <name evidence="2" type="ORF">PNE45_00325</name>
</gene>
<dbReference type="AlphaFoldDB" id="A0AAP3PZN9"/>
<evidence type="ECO:0000313" key="3">
    <source>
        <dbReference type="Proteomes" id="UP001212823"/>
    </source>
</evidence>
<dbReference type="PANTHER" id="PTHR39639">
    <property type="entry name" value="CHROMOSOME 16, WHOLE GENOME SHOTGUN SEQUENCE"/>
    <property type="match status" value="1"/>
</dbReference>
<reference evidence="2" key="1">
    <citation type="submission" date="2023-01" db="EMBL/GenBank/DDBJ databases">
        <title>Human gut microbiome strain richness.</title>
        <authorList>
            <person name="Chen-Liaw A."/>
        </authorList>
    </citation>
    <scope>NUCLEOTIDE SEQUENCE</scope>
    <source>
        <strain evidence="2">1001283st1_D2_1001283B150209_150212</strain>
    </source>
</reference>